<evidence type="ECO:0000313" key="1">
    <source>
        <dbReference type="EMBL" id="MBC2603856.1"/>
    </source>
</evidence>
<dbReference type="EMBL" id="JACHVA010000134">
    <property type="protein sequence ID" value="MBC2603856.1"/>
    <property type="molecule type" value="Genomic_DNA"/>
</dbReference>
<comment type="caution">
    <text evidence="1">The sequence shown here is derived from an EMBL/GenBank/DDBJ whole genome shotgun (WGS) entry which is preliminary data.</text>
</comment>
<name>A0A7X1B1F8_9BACT</name>
<reference evidence="1 2" key="1">
    <citation type="submission" date="2020-07" db="EMBL/GenBank/DDBJ databases">
        <authorList>
            <person name="Feng X."/>
        </authorList>
    </citation>
    <scope>NUCLEOTIDE SEQUENCE [LARGE SCALE GENOMIC DNA]</scope>
    <source>
        <strain evidence="1 2">JCM14086</strain>
    </source>
</reference>
<dbReference type="Proteomes" id="UP000525652">
    <property type="component" value="Unassembled WGS sequence"/>
</dbReference>
<organism evidence="1 2">
    <name type="scientific">Puniceicoccus vermicola</name>
    <dbReference type="NCBI Taxonomy" id="388746"/>
    <lineage>
        <taxon>Bacteria</taxon>
        <taxon>Pseudomonadati</taxon>
        <taxon>Verrucomicrobiota</taxon>
        <taxon>Opitutia</taxon>
        <taxon>Puniceicoccales</taxon>
        <taxon>Puniceicoccaceae</taxon>
        <taxon>Puniceicoccus</taxon>
    </lineage>
</organism>
<accession>A0A7X1B1F8</accession>
<sequence>MSGKILHLLFGILGMHVLFIGYAFAESPVPPVNAQLRFSIWNDGFNLRDSVESEPSKNAEIFWCVSGEEIFPVRAALGDFGPKFEYRGSQTLRMYSTRPPSTGAFPNPVAECRILPSTKEAVVILFPQNDEKGRQYESLVIDQSSTFKQGEVYLQSLYPKTLYLRLNQERLVLEPFKNASFSLDDSNSRGVRLQVVVRDESSDRVRPLIHRFIRMNPEGRVFVFILPHPMRVDAAELRLLEASLDAENP</sequence>
<protein>
    <submittedName>
        <fullName evidence="1">Uncharacterized protein</fullName>
    </submittedName>
</protein>
<keyword evidence="2" id="KW-1185">Reference proteome</keyword>
<dbReference type="RefSeq" id="WP_185694475.1">
    <property type="nucleotide sequence ID" value="NZ_JACHVA010000134.1"/>
</dbReference>
<dbReference type="AlphaFoldDB" id="A0A7X1B1F8"/>
<proteinExistence type="predicted"/>
<gene>
    <name evidence="1" type="ORF">H5P30_18920</name>
</gene>
<evidence type="ECO:0000313" key="2">
    <source>
        <dbReference type="Proteomes" id="UP000525652"/>
    </source>
</evidence>